<dbReference type="Pfam" id="PF23232">
    <property type="entry name" value="AAA_lid_13"/>
    <property type="match status" value="1"/>
</dbReference>
<reference evidence="3 4" key="1">
    <citation type="journal article" date="2015" name="BMC Genomics">
        <title>Insights from the genome of Ophiocordyceps polyrhachis-furcata to pathogenicity and host specificity in insect fungi.</title>
        <authorList>
            <person name="Wichadakul D."/>
            <person name="Kobmoo N."/>
            <person name="Ingsriswang S."/>
            <person name="Tangphatsornruang S."/>
            <person name="Chantasingh D."/>
            <person name="Luangsa-ard J.J."/>
            <person name="Eurwilaichitr L."/>
        </authorList>
    </citation>
    <scope>NUCLEOTIDE SEQUENCE [LARGE SCALE GENOMIC DNA]</scope>
    <source>
        <strain evidence="3 4">BCC 54312</strain>
    </source>
</reference>
<dbReference type="EMBL" id="LKCN02000013">
    <property type="protein sequence ID" value="RCI09995.1"/>
    <property type="molecule type" value="Genomic_DNA"/>
</dbReference>
<feature type="region of interest" description="Disordered" evidence="1">
    <location>
        <begin position="246"/>
        <end position="267"/>
    </location>
</feature>
<comment type="caution">
    <text evidence="3">The sequence shown here is derived from an EMBL/GenBank/DDBJ whole genome shotgun (WGS) entry which is preliminary data.</text>
</comment>
<dbReference type="SMART" id="SM00382">
    <property type="entry name" value="AAA"/>
    <property type="match status" value="1"/>
</dbReference>
<feature type="region of interest" description="Disordered" evidence="1">
    <location>
        <begin position="1"/>
        <end position="55"/>
    </location>
</feature>
<evidence type="ECO:0000259" key="2">
    <source>
        <dbReference type="SMART" id="SM00382"/>
    </source>
</evidence>
<feature type="domain" description="AAA+ ATPase" evidence="2">
    <location>
        <begin position="638"/>
        <end position="763"/>
    </location>
</feature>
<dbReference type="GO" id="GO:0005524">
    <property type="term" value="F:ATP binding"/>
    <property type="evidence" value="ECO:0007669"/>
    <property type="project" value="InterPro"/>
</dbReference>
<proteinExistence type="predicted"/>
<feature type="compositionally biased region" description="Low complexity" evidence="1">
    <location>
        <begin position="912"/>
        <end position="924"/>
    </location>
</feature>
<organism evidence="3 4">
    <name type="scientific">Ophiocordyceps polyrhachis-furcata BCC 54312</name>
    <dbReference type="NCBI Taxonomy" id="1330021"/>
    <lineage>
        <taxon>Eukaryota</taxon>
        <taxon>Fungi</taxon>
        <taxon>Dikarya</taxon>
        <taxon>Ascomycota</taxon>
        <taxon>Pezizomycotina</taxon>
        <taxon>Sordariomycetes</taxon>
        <taxon>Hypocreomycetidae</taxon>
        <taxon>Hypocreales</taxon>
        <taxon>Ophiocordycipitaceae</taxon>
        <taxon>Ophiocordyceps</taxon>
    </lineage>
</organism>
<dbReference type="InterPro" id="IPR003593">
    <property type="entry name" value="AAA+_ATPase"/>
</dbReference>
<gene>
    <name evidence="3" type="ORF">L249_8674</name>
</gene>
<dbReference type="CDD" id="cd19481">
    <property type="entry name" value="RecA-like_protease"/>
    <property type="match status" value="1"/>
</dbReference>
<feature type="region of interest" description="Disordered" evidence="1">
    <location>
        <begin position="984"/>
        <end position="1017"/>
    </location>
</feature>
<dbReference type="InterPro" id="IPR027417">
    <property type="entry name" value="P-loop_NTPase"/>
</dbReference>
<dbReference type="Gene3D" id="3.40.50.300">
    <property type="entry name" value="P-loop containing nucleotide triphosphate hydrolases"/>
    <property type="match status" value="1"/>
</dbReference>
<dbReference type="STRING" id="1330021.A0A367L6D3"/>
<dbReference type="PANTHER" id="PTHR46411:SF2">
    <property type="entry name" value="AAA+ ATPASE DOMAIN-CONTAINING PROTEIN"/>
    <property type="match status" value="1"/>
</dbReference>
<dbReference type="InterPro" id="IPR056599">
    <property type="entry name" value="AAA_lid_fung"/>
</dbReference>
<dbReference type="InterPro" id="IPR003959">
    <property type="entry name" value="ATPase_AAA_core"/>
</dbReference>
<protein>
    <recommendedName>
        <fullName evidence="2">AAA+ ATPase domain-containing protein</fullName>
    </recommendedName>
</protein>
<feature type="compositionally biased region" description="Basic and acidic residues" evidence="1">
    <location>
        <begin position="1"/>
        <end position="36"/>
    </location>
</feature>
<evidence type="ECO:0000313" key="3">
    <source>
        <dbReference type="EMBL" id="RCI09995.1"/>
    </source>
</evidence>
<dbReference type="Pfam" id="PF00004">
    <property type="entry name" value="AAA"/>
    <property type="match status" value="1"/>
</dbReference>
<name>A0A367L6D3_9HYPO</name>
<sequence>MEEAHVTDKDQTVKDEISVEDEAHVAKQDQTKDESKAIALNSEMEGQPVSKPTENDIFRAFMEGASLQKLQDKVDSLEQKVATLEKSRGRERRSNSSRSSSPSSRASSEDSVHTNISSPQPTSDGAIQAKLRYAWWEDFQKIVPQQDRSLTPIVVLVGEPEPNEDATTLQTAELRPGPGVKSGRDPLPERIRIYSEEILKAMQQIDDSPGFKTSHRVKKRGLIMLRPYPWLNYFEQPLRSSVAKLEEEHKAQARTSDDRLETDDQSRPPEALVHLRCLIDFIDVHIRPKREYIASSECLEVYFHELWYLYRVGEEVLSFEGRQALRITNTLLPPHFSFKSGSEWLEMPRGPEIVSEKYKFTVVCTKICYGGRLLHGMDDNHSIVAFSGKRHIRSFFFYPLRLSSEENIRNRLIERGHKFQDVAITAKPMYYSGFTLTDADWGETPWTTTGDHVDGPVVIDFDEALSHNDGWKAVAPGTTDFGKKKTVTKCNSFCCKDEQIHNDATVSCKYVKDFRDSQITETETGTGKKPSLLVLGREPKELKTMGGDYEASDDEYVIMDSRVFGFVLRSRRWAQLSLDDLTYENKAQNETDRNAFDRLVLPDGHKEVVKALVTQHFRNKEASDKSKEQSDLIRGKGKGVIMLLHGAPGVGKTTTAEGIAEAFKKPLFQITCGDIGTTARDVEEELERNFSLASKWGCIMLLDEADVFLAQRERKDFVRNGLVSVFLRVLEYYTGVLFLTTNRIGDFDEAFSSRIHMSLFYPELDWEKTKRVFELNLELIENRYISKGRKLTFDKSSILNFAENHFKEHNRFGRWNGRQIRNACQTALALAEFEAMDEQTSLEVKTVDSVFLKLKHLQTVQKAYLDFAKYLGDVYGTEGDRRAPENRLRASEDEATDAPGRIAQRVAEKHQQQQQQHYPQLQQQNAGWHVPQGQREDQPWHAGGYMPSQPSYYYVSQTAPRAGYGPVADHPGGPVADHAAAATLTRDQKQPGRSGWSEAEAAPRAGQSGFTHAPVGGYEQRGVAKGWSRLYFDEIDKTKAVRRGDEK</sequence>
<evidence type="ECO:0000256" key="1">
    <source>
        <dbReference type="SAM" id="MobiDB-lite"/>
    </source>
</evidence>
<accession>A0A367L6D3</accession>
<feature type="compositionally biased region" description="Low complexity" evidence="1">
    <location>
        <begin position="96"/>
        <end position="106"/>
    </location>
</feature>
<feature type="region of interest" description="Disordered" evidence="1">
    <location>
        <begin position="876"/>
        <end position="944"/>
    </location>
</feature>
<feature type="region of interest" description="Disordered" evidence="1">
    <location>
        <begin position="81"/>
        <end position="124"/>
    </location>
</feature>
<keyword evidence="4" id="KW-1185">Reference proteome</keyword>
<feature type="compositionally biased region" description="Basic and acidic residues" evidence="1">
    <location>
        <begin position="878"/>
        <end position="892"/>
    </location>
</feature>
<dbReference type="OrthoDB" id="10042665at2759"/>
<dbReference type="SUPFAM" id="SSF52540">
    <property type="entry name" value="P-loop containing nucleoside triphosphate hydrolases"/>
    <property type="match status" value="1"/>
</dbReference>
<dbReference type="GO" id="GO:0016887">
    <property type="term" value="F:ATP hydrolysis activity"/>
    <property type="evidence" value="ECO:0007669"/>
    <property type="project" value="InterPro"/>
</dbReference>
<dbReference type="PANTHER" id="PTHR46411">
    <property type="entry name" value="FAMILY ATPASE, PUTATIVE-RELATED"/>
    <property type="match status" value="1"/>
</dbReference>
<feature type="compositionally biased region" description="Basic and acidic residues" evidence="1">
    <location>
        <begin position="81"/>
        <end position="94"/>
    </location>
</feature>
<dbReference type="AlphaFoldDB" id="A0A367L6D3"/>
<dbReference type="Proteomes" id="UP000253664">
    <property type="component" value="Unassembled WGS sequence"/>
</dbReference>
<feature type="compositionally biased region" description="Polar residues" evidence="1">
    <location>
        <begin position="113"/>
        <end position="124"/>
    </location>
</feature>
<evidence type="ECO:0000313" key="4">
    <source>
        <dbReference type="Proteomes" id="UP000253664"/>
    </source>
</evidence>